<organism evidence="8 9">
    <name type="scientific">Edaphochlamys debaryana</name>
    <dbReference type="NCBI Taxonomy" id="47281"/>
    <lineage>
        <taxon>Eukaryota</taxon>
        <taxon>Viridiplantae</taxon>
        <taxon>Chlorophyta</taxon>
        <taxon>core chlorophytes</taxon>
        <taxon>Chlorophyceae</taxon>
        <taxon>CS clade</taxon>
        <taxon>Chlamydomonadales</taxon>
        <taxon>Chlamydomonadales incertae sedis</taxon>
        <taxon>Edaphochlamys</taxon>
    </lineage>
</organism>
<feature type="region of interest" description="Disordered" evidence="7">
    <location>
        <begin position="75"/>
        <end position="157"/>
    </location>
</feature>
<dbReference type="EC" id="2.1.2.11" evidence="3 6"/>
<evidence type="ECO:0000256" key="3">
    <source>
        <dbReference type="ARBA" id="ARBA00012618"/>
    </source>
</evidence>
<reference evidence="8" key="1">
    <citation type="journal article" date="2020" name="bioRxiv">
        <title>Comparative genomics of Chlamydomonas.</title>
        <authorList>
            <person name="Craig R.J."/>
            <person name="Hasan A.R."/>
            <person name="Ness R.W."/>
            <person name="Keightley P.D."/>
        </authorList>
    </citation>
    <scope>NUCLEOTIDE SEQUENCE</scope>
    <source>
        <strain evidence="8">CCAP 11/70</strain>
    </source>
</reference>
<dbReference type="InterPro" id="IPR015813">
    <property type="entry name" value="Pyrv/PenolPyrv_kinase-like_dom"/>
</dbReference>
<name>A0A836C684_9CHLO</name>
<dbReference type="EMBL" id="JAEHOE010000003">
    <property type="protein sequence ID" value="KAG2500863.1"/>
    <property type="molecule type" value="Genomic_DNA"/>
</dbReference>
<dbReference type="OrthoDB" id="425211at2759"/>
<feature type="compositionally biased region" description="Low complexity" evidence="7">
    <location>
        <begin position="214"/>
        <end position="252"/>
    </location>
</feature>
<dbReference type="Pfam" id="PF02548">
    <property type="entry name" value="Pantoate_transf"/>
    <property type="match status" value="1"/>
</dbReference>
<evidence type="ECO:0000256" key="6">
    <source>
        <dbReference type="RuleBase" id="RU362100"/>
    </source>
</evidence>
<evidence type="ECO:0000256" key="5">
    <source>
        <dbReference type="ARBA" id="ARBA00049172"/>
    </source>
</evidence>
<evidence type="ECO:0000256" key="4">
    <source>
        <dbReference type="ARBA" id="ARBA00022679"/>
    </source>
</evidence>
<dbReference type="InterPro" id="IPR003700">
    <property type="entry name" value="Pantoate_hydroxy_MeTrfase"/>
</dbReference>
<dbReference type="Gene3D" id="3.20.20.60">
    <property type="entry name" value="Phosphoenolpyruvate-binding domains"/>
    <property type="match status" value="1"/>
</dbReference>
<evidence type="ECO:0000256" key="7">
    <source>
        <dbReference type="SAM" id="MobiDB-lite"/>
    </source>
</evidence>
<sequence length="636" mass="63965">MSPGRSVLRAAQPAAAALGLASASPSASAALATSVAASTPVAFSSAAGAGAGAGPATAGLGWIVPWARGMLPAVGPAGPRPVPPGPRAQDAAPEDHTGPGSAGHEPGCDPDGKAAAGRGARPRPAQPPPGVPQRPGAASAEAASPNCPLAPHRAPGPIRGAMRLQRLAGVPCRSPASGLGAAGRCFATLSPTSTTLAPGSAALDADSPRPPPSAAAAPRWPLDTSSRPASTSASTSASTPAPASPSPLHRSPSPSPAPRPSSAPASSAASPRAASPSAVQSASPGFAVQRSMSQYAEAAVYAGPAPRNPARVTLRTIRKKYEQGEPITMVTAYDYPSAVHVDAAGIDMLLVGDSVAMVVHGHDTTLPITLDEMLVHCKAAARGARRSFLVGDLPFGCYETDVRDAVRSAVRMLKEGGMDAVKLEGGSPARVEAARAIVETGVAVIGHVGLTPQSVSVIGGFRPQAQVADEALRVLDQAQALQKAGCFALVLECIPGPIAAAITAALSIPTIGIGAGTQCSGQVLVYHDLLGMMTHPHHAKVTPKFCKQYGRVGNVISAALSQYRQEVEERSFPGPRFSPYKISPGEVKALAEELRRRGMGSAAQAVLEEAHAAAAAKERMAEEDAAGGSASPPASS</sequence>
<keyword evidence="6" id="KW-0566">Pantothenate biosynthesis</keyword>
<evidence type="ECO:0000256" key="2">
    <source>
        <dbReference type="ARBA" id="ARBA00008676"/>
    </source>
</evidence>
<feature type="compositionally biased region" description="Low complexity" evidence="7">
    <location>
        <begin position="626"/>
        <end position="636"/>
    </location>
</feature>
<dbReference type="GO" id="GO:0000287">
    <property type="term" value="F:magnesium ion binding"/>
    <property type="evidence" value="ECO:0007669"/>
    <property type="project" value="TreeGrafter"/>
</dbReference>
<accession>A0A836C684</accession>
<dbReference type="InterPro" id="IPR040442">
    <property type="entry name" value="Pyrv_kinase-like_dom_sf"/>
</dbReference>
<dbReference type="UniPathway" id="UPA00028">
    <property type="reaction ID" value="UER00003"/>
</dbReference>
<comment type="caution">
    <text evidence="8">The sequence shown here is derived from an EMBL/GenBank/DDBJ whole genome shotgun (WGS) entry which is preliminary data.</text>
</comment>
<comment type="similarity">
    <text evidence="2 6">Belongs to the PanB family.</text>
</comment>
<dbReference type="PANTHER" id="PTHR20881:SF0">
    <property type="entry name" value="3-METHYL-2-OXOBUTANOATE HYDROXYMETHYLTRANSFERASE"/>
    <property type="match status" value="1"/>
</dbReference>
<comment type="catalytic activity">
    <reaction evidence="5 6">
        <text>(6R)-5,10-methylene-5,6,7,8-tetrahydrofolate + 3-methyl-2-oxobutanoate + H2O = 2-dehydropantoate + (6S)-5,6,7,8-tetrahydrofolate</text>
        <dbReference type="Rhea" id="RHEA:11824"/>
        <dbReference type="ChEBI" id="CHEBI:11561"/>
        <dbReference type="ChEBI" id="CHEBI:11851"/>
        <dbReference type="ChEBI" id="CHEBI:15377"/>
        <dbReference type="ChEBI" id="CHEBI:15636"/>
        <dbReference type="ChEBI" id="CHEBI:57453"/>
        <dbReference type="EC" id="2.1.2.11"/>
    </reaction>
</comment>
<keyword evidence="9" id="KW-1185">Reference proteome</keyword>
<comment type="function">
    <text evidence="6">Catalyzes the reversible reaction in which hydroxymethyl group from 5,10-methylenetetrahydrofolate is transferred onto alpha-ketoisovalerate to form ketopantoate.</text>
</comment>
<feature type="region of interest" description="Disordered" evidence="7">
    <location>
        <begin position="197"/>
        <end position="282"/>
    </location>
</feature>
<dbReference type="Proteomes" id="UP000612055">
    <property type="component" value="Unassembled WGS sequence"/>
</dbReference>
<dbReference type="InterPro" id="IPR006311">
    <property type="entry name" value="TAT_signal"/>
</dbReference>
<dbReference type="GO" id="GO:0005739">
    <property type="term" value="C:mitochondrion"/>
    <property type="evidence" value="ECO:0007669"/>
    <property type="project" value="TreeGrafter"/>
</dbReference>
<dbReference type="GO" id="GO:0003864">
    <property type="term" value="F:3-methyl-2-oxobutanoate hydroxymethyltransferase activity"/>
    <property type="evidence" value="ECO:0007669"/>
    <property type="project" value="UniProtKB-EC"/>
</dbReference>
<dbReference type="FunFam" id="3.20.20.60:FF:000003">
    <property type="entry name" value="3-methyl-2-oxobutanoate hydroxymethyltransferase"/>
    <property type="match status" value="1"/>
</dbReference>
<evidence type="ECO:0000313" key="9">
    <source>
        <dbReference type="Proteomes" id="UP000612055"/>
    </source>
</evidence>
<keyword evidence="4 6" id="KW-0808">Transferase</keyword>
<dbReference type="NCBIfam" id="NF001452">
    <property type="entry name" value="PRK00311.1"/>
    <property type="match status" value="1"/>
</dbReference>
<feature type="region of interest" description="Disordered" evidence="7">
    <location>
        <begin position="614"/>
        <end position="636"/>
    </location>
</feature>
<evidence type="ECO:0000313" key="8">
    <source>
        <dbReference type="EMBL" id="KAG2500863.1"/>
    </source>
</evidence>
<feature type="compositionally biased region" description="Low complexity" evidence="7">
    <location>
        <begin position="114"/>
        <end position="123"/>
    </location>
</feature>
<dbReference type="HAMAP" id="MF_00156">
    <property type="entry name" value="PanB"/>
    <property type="match status" value="1"/>
</dbReference>
<dbReference type="AlphaFoldDB" id="A0A836C684"/>
<proteinExistence type="inferred from homology"/>
<dbReference type="CDD" id="cd06557">
    <property type="entry name" value="KPHMT-like"/>
    <property type="match status" value="1"/>
</dbReference>
<dbReference type="PANTHER" id="PTHR20881">
    <property type="entry name" value="3-METHYL-2-OXOBUTANOATE HYDROXYMETHYLTRANSFERASE"/>
    <property type="match status" value="1"/>
</dbReference>
<protein>
    <recommendedName>
        <fullName evidence="3 6">3-methyl-2-oxobutanoate hydroxymethyltransferase</fullName>
        <ecNumber evidence="3 6">2.1.2.11</ecNumber>
    </recommendedName>
</protein>
<evidence type="ECO:0000256" key="1">
    <source>
        <dbReference type="ARBA" id="ARBA00005033"/>
    </source>
</evidence>
<dbReference type="SUPFAM" id="SSF51621">
    <property type="entry name" value="Phosphoenolpyruvate/pyruvate domain"/>
    <property type="match status" value="1"/>
</dbReference>
<dbReference type="GO" id="GO:0015940">
    <property type="term" value="P:pantothenate biosynthetic process"/>
    <property type="evidence" value="ECO:0007669"/>
    <property type="project" value="UniProtKB-UniPathway"/>
</dbReference>
<dbReference type="PROSITE" id="PS51318">
    <property type="entry name" value="TAT"/>
    <property type="match status" value="1"/>
</dbReference>
<gene>
    <name evidence="8" type="ORF">HYH03_001624</name>
</gene>
<dbReference type="NCBIfam" id="TIGR00222">
    <property type="entry name" value="panB"/>
    <property type="match status" value="1"/>
</dbReference>
<feature type="compositionally biased region" description="Low complexity" evidence="7">
    <location>
        <begin position="262"/>
        <end position="282"/>
    </location>
</feature>
<comment type="pathway">
    <text evidence="1 6">Cofactor biosynthesis; (R)-pantothenate biosynthesis; (R)-pantoate from 3-methyl-2-oxobutanoate: step 1/2.</text>
</comment>